<gene>
    <name evidence="1" type="ORF">K457DRAFT_30363</name>
</gene>
<protein>
    <recommendedName>
        <fullName evidence="3">F-box domain-containing protein</fullName>
    </recommendedName>
</protein>
<dbReference type="Proteomes" id="UP000078512">
    <property type="component" value="Unassembled WGS sequence"/>
</dbReference>
<dbReference type="EMBL" id="KV442027">
    <property type="protein sequence ID" value="OAQ31914.1"/>
    <property type="molecule type" value="Genomic_DNA"/>
</dbReference>
<dbReference type="Gene3D" id="3.80.10.10">
    <property type="entry name" value="Ribonuclease Inhibitor"/>
    <property type="match status" value="1"/>
</dbReference>
<accession>A0A197K640</accession>
<reference evidence="1 2" key="1">
    <citation type="submission" date="2016-05" db="EMBL/GenBank/DDBJ databases">
        <title>Genome sequencing reveals origins of a unique bacterial endosymbiosis in the earliest lineages of terrestrial Fungi.</title>
        <authorList>
            <consortium name="DOE Joint Genome Institute"/>
            <person name="Uehling J."/>
            <person name="Gryganskyi A."/>
            <person name="Hameed K."/>
            <person name="Tschaplinski T."/>
            <person name="Misztal P."/>
            <person name="Wu S."/>
            <person name="Desiro A."/>
            <person name="Vande Pol N."/>
            <person name="Du Z.-Y."/>
            <person name="Zienkiewicz A."/>
            <person name="Zienkiewicz K."/>
            <person name="Morin E."/>
            <person name="Tisserant E."/>
            <person name="Splivallo R."/>
            <person name="Hainaut M."/>
            <person name="Henrissat B."/>
            <person name="Ohm R."/>
            <person name="Kuo A."/>
            <person name="Yan J."/>
            <person name="Lipzen A."/>
            <person name="Nolan M."/>
            <person name="Labutti K."/>
            <person name="Barry K."/>
            <person name="Goldstein A."/>
            <person name="Labbe J."/>
            <person name="Schadt C."/>
            <person name="Tuskan G."/>
            <person name="Grigoriev I."/>
            <person name="Martin F."/>
            <person name="Vilgalys R."/>
            <person name="Bonito G."/>
        </authorList>
    </citation>
    <scope>NUCLEOTIDE SEQUENCE [LARGE SCALE GENOMIC DNA]</scope>
    <source>
        <strain evidence="1 2">AG-77</strain>
    </source>
</reference>
<evidence type="ECO:0008006" key="3">
    <source>
        <dbReference type="Google" id="ProtNLM"/>
    </source>
</evidence>
<evidence type="ECO:0000313" key="1">
    <source>
        <dbReference type="EMBL" id="OAQ31914.1"/>
    </source>
</evidence>
<dbReference type="SUPFAM" id="SSF52047">
    <property type="entry name" value="RNI-like"/>
    <property type="match status" value="1"/>
</dbReference>
<dbReference type="OrthoDB" id="10415541at2759"/>
<sequence length="461" mass="52847">MTSSPSPPTTTSSPCRHFFNLPELVASLLSHLDRSSIARLTQTCRHLNVICTPALYISLNFTGICPEFDLLESRSSIYILARNLRHVRRVSFGNMVATYYNCLRTFLEYDNDSSGIKPSLPVWFPRMDESSATSKANEVSFVPLPMIHLTSYTSKLERDTCDEIFSLIYLQYCTVVQLRMRQDMAILHYCPQLTTLYLDLLIQSDIDIHLLSLTLRGLPSLKSLTLKGMMSEEEWPTLVPLAFFSCSETLVDFRVRFIHDDGIFAERPEWSEEDFFDDGELEEVREALLPAVQEKDLPPIPHRQQPLQHLKTFFVNAMDTLTQVQIQSIFEHCPGLVSLVIPQLHPVINIRSLAHFIAEHCPRIQKIDHKRSDTDNQLALDLMVFLPPDTVQDLTIIRFDKDWEELIPIMGRHKGSLRKVDFVGCCRFISAKVKEEVFGQCLGLEALYLDIDPYTATSHQH</sequence>
<evidence type="ECO:0000313" key="2">
    <source>
        <dbReference type="Proteomes" id="UP000078512"/>
    </source>
</evidence>
<dbReference type="InterPro" id="IPR036047">
    <property type="entry name" value="F-box-like_dom_sf"/>
</dbReference>
<keyword evidence="2" id="KW-1185">Reference proteome</keyword>
<name>A0A197K640_9FUNG</name>
<dbReference type="SUPFAM" id="SSF81383">
    <property type="entry name" value="F-box domain"/>
    <property type="match status" value="1"/>
</dbReference>
<dbReference type="AlphaFoldDB" id="A0A197K640"/>
<dbReference type="InterPro" id="IPR032675">
    <property type="entry name" value="LRR_dom_sf"/>
</dbReference>
<organism evidence="1 2">
    <name type="scientific">Linnemannia elongata AG-77</name>
    <dbReference type="NCBI Taxonomy" id="1314771"/>
    <lineage>
        <taxon>Eukaryota</taxon>
        <taxon>Fungi</taxon>
        <taxon>Fungi incertae sedis</taxon>
        <taxon>Mucoromycota</taxon>
        <taxon>Mortierellomycotina</taxon>
        <taxon>Mortierellomycetes</taxon>
        <taxon>Mortierellales</taxon>
        <taxon>Mortierellaceae</taxon>
        <taxon>Linnemannia</taxon>
    </lineage>
</organism>
<proteinExistence type="predicted"/>